<evidence type="ECO:0000256" key="1">
    <source>
        <dbReference type="ARBA" id="ARBA00022737"/>
    </source>
</evidence>
<evidence type="ECO:0000256" key="2">
    <source>
        <dbReference type="ARBA" id="ARBA00022803"/>
    </source>
</evidence>
<dbReference type="Pfam" id="PF14559">
    <property type="entry name" value="TPR_19"/>
    <property type="match status" value="1"/>
</dbReference>
<dbReference type="InterPro" id="IPR019734">
    <property type="entry name" value="TPR_rpt"/>
</dbReference>
<keyword evidence="1" id="KW-0677">Repeat</keyword>
<keyword evidence="2 3" id="KW-0802">TPR repeat</keyword>
<dbReference type="PANTHER" id="PTHR44227">
    <property type="match status" value="1"/>
</dbReference>
<comment type="caution">
    <text evidence="5">The sequence shown here is derived from an EMBL/GenBank/DDBJ whole genome shotgun (WGS) entry which is preliminary data.</text>
</comment>
<evidence type="ECO:0000256" key="4">
    <source>
        <dbReference type="SAM" id="SignalP"/>
    </source>
</evidence>
<dbReference type="EMBL" id="JACOFV010000002">
    <property type="protein sequence ID" value="MBC3861212.1"/>
    <property type="molecule type" value="Genomic_DNA"/>
</dbReference>
<dbReference type="Pfam" id="PF13432">
    <property type="entry name" value="TPR_16"/>
    <property type="match status" value="2"/>
</dbReference>
<dbReference type="SUPFAM" id="SSF48452">
    <property type="entry name" value="TPR-like"/>
    <property type="match status" value="3"/>
</dbReference>
<accession>A0A923HGI8</accession>
<keyword evidence="4" id="KW-0732">Signal</keyword>
<sequence>MKTISASVTTSIVSALRPAAYLTCAALLSACASLGGKTTSTGTDTNHAHEAAQAALAADKDLNGAAPPVIENKEKLPNAVLTDELFYKILTAEIAYQRGSWQAAYVTLLTTAQQTRDPRLARRSAEIALSAKQAGEALVAIRLWRELAPDSNEATQYYLGFMVMNNNLSEIKQVFTEKLANADSKQYGVIMLQAQRLLSRARDKNAAFDVLEEILAPYKALPEAHLALAQGAYNKGDGQRAIIEAKIMLAAHPESQLAILTIAQASAQPDAAQALAGFIAKNPGARDIRLAYASILIDLKQFDKAQEQFQLLLRDTPDDLNSMYTLGVLALGKNQLQQAEEYFLRYLKTLEEKSEDRDATSTYMNLAGIAIDRKDYKSAQEWLAKIESYEGRNPAWFNAQLRRASLLIKLSNTDEALSLLHELKPTAENDQLQVIQTEAQILRDTRQTDRAEQVFKAGLAAHPNSPDLMYDYAMLLESQDRVLQMETLLRKVIELAPNSQHAYNALGYSFADRNIKLEEALVLIEKANQLAPDDPFILDSLGWVKFRLAKYDEAETALRRAYELRPDADIAVHLGEVLWRAGNKDKAVKLWREARTKDPENSSLKSTLDRLNVHL</sequence>
<dbReference type="InterPro" id="IPR052346">
    <property type="entry name" value="O-mannosyl-transferase_TMTC"/>
</dbReference>
<evidence type="ECO:0000256" key="3">
    <source>
        <dbReference type="PROSITE-ProRule" id="PRU00339"/>
    </source>
</evidence>
<feature type="signal peptide" evidence="4">
    <location>
        <begin position="1"/>
        <end position="25"/>
    </location>
</feature>
<dbReference type="Gene3D" id="1.25.40.10">
    <property type="entry name" value="Tetratricopeptide repeat domain"/>
    <property type="match status" value="2"/>
</dbReference>
<evidence type="ECO:0000313" key="5">
    <source>
        <dbReference type="EMBL" id="MBC3861212.1"/>
    </source>
</evidence>
<dbReference type="SMART" id="SM00028">
    <property type="entry name" value="TPR"/>
    <property type="match status" value="7"/>
</dbReference>
<keyword evidence="6" id="KW-1185">Reference proteome</keyword>
<dbReference type="PANTHER" id="PTHR44227:SF3">
    <property type="entry name" value="PROTEIN O-MANNOSYL-TRANSFERASE TMTC4"/>
    <property type="match status" value="1"/>
</dbReference>
<feature type="repeat" description="TPR" evidence="3">
    <location>
        <begin position="568"/>
        <end position="601"/>
    </location>
</feature>
<dbReference type="InterPro" id="IPR011990">
    <property type="entry name" value="TPR-like_helical_dom_sf"/>
</dbReference>
<proteinExistence type="predicted"/>
<feature type="chain" id="PRO_5037218719" evidence="4">
    <location>
        <begin position="26"/>
        <end position="615"/>
    </location>
</feature>
<name>A0A923HGI8_9BURK</name>
<gene>
    <name evidence="5" type="ORF">H8K32_03790</name>
</gene>
<dbReference type="PROSITE" id="PS51257">
    <property type="entry name" value="PROKAR_LIPOPROTEIN"/>
    <property type="match status" value="1"/>
</dbReference>
<organism evidence="5 6">
    <name type="scientific">Undibacterium jejuense</name>
    <dbReference type="NCBI Taxonomy" id="1344949"/>
    <lineage>
        <taxon>Bacteria</taxon>
        <taxon>Pseudomonadati</taxon>
        <taxon>Pseudomonadota</taxon>
        <taxon>Betaproteobacteria</taxon>
        <taxon>Burkholderiales</taxon>
        <taxon>Oxalobacteraceae</taxon>
        <taxon>Undibacterium</taxon>
    </lineage>
</organism>
<dbReference type="Proteomes" id="UP000634011">
    <property type="component" value="Unassembled WGS sequence"/>
</dbReference>
<evidence type="ECO:0000313" key="6">
    <source>
        <dbReference type="Proteomes" id="UP000634011"/>
    </source>
</evidence>
<dbReference type="RefSeq" id="WP_186911144.1">
    <property type="nucleotide sequence ID" value="NZ_JACOFV010000002.1"/>
</dbReference>
<dbReference type="PROSITE" id="PS50005">
    <property type="entry name" value="TPR"/>
    <property type="match status" value="1"/>
</dbReference>
<reference evidence="5" key="1">
    <citation type="submission" date="2020-08" db="EMBL/GenBank/DDBJ databases">
        <title>Novel species isolated from subtropical streams in China.</title>
        <authorList>
            <person name="Lu H."/>
        </authorList>
    </citation>
    <scope>NUCLEOTIDE SEQUENCE</scope>
    <source>
        <strain evidence="5">KACC 12607</strain>
    </source>
</reference>
<protein>
    <submittedName>
        <fullName evidence="5">Tetratricopeptide repeat protein</fullName>
    </submittedName>
</protein>
<dbReference type="AlphaFoldDB" id="A0A923HGI8"/>